<proteinExistence type="predicted"/>
<keyword evidence="1" id="KW-0175">Coiled coil</keyword>
<evidence type="ECO:0008006" key="4">
    <source>
        <dbReference type="Google" id="ProtNLM"/>
    </source>
</evidence>
<gene>
    <name evidence="2" type="ORF">BD01_0528</name>
</gene>
<dbReference type="HOGENOM" id="CLU_688155_0_0_2"/>
<reference evidence="2 3" key="1">
    <citation type="submission" date="2014-02" db="EMBL/GenBank/DDBJ databases">
        <title>Genome Sequence of an Hyperthermophilic Archaeon, Thermococcus nautili 30-1, producing viral vesicles.</title>
        <authorList>
            <person name="Oberto J."/>
            <person name="Gaudin M."/>
            <person name="Cossu M."/>
            <person name="Gorlas A."/>
            <person name="Slesarev A."/>
            <person name="Marguet E."/>
            <person name="Forterre P."/>
        </authorList>
    </citation>
    <scope>NUCLEOTIDE SEQUENCE [LARGE SCALE GENOMIC DNA]</scope>
    <source>
        <strain evidence="2 3">30-1</strain>
    </source>
</reference>
<dbReference type="KEGG" id="tnu:BD01_0528"/>
<dbReference type="eggNOG" id="arCOG05807">
    <property type="taxonomic scope" value="Archaea"/>
</dbReference>
<dbReference type="EMBL" id="CP007264">
    <property type="protein sequence ID" value="AHL22153.1"/>
    <property type="molecule type" value="Genomic_DNA"/>
</dbReference>
<protein>
    <recommendedName>
        <fullName evidence="4">Tetratricopeptide repeat protein</fullName>
    </recommendedName>
</protein>
<accession>W8NSD9</accession>
<name>W8NSD9_9EURY</name>
<evidence type="ECO:0000313" key="2">
    <source>
        <dbReference type="EMBL" id="AHL22153.1"/>
    </source>
</evidence>
<dbReference type="STRING" id="195522.BD01_0528"/>
<evidence type="ECO:0000313" key="3">
    <source>
        <dbReference type="Proteomes" id="UP000019434"/>
    </source>
</evidence>
<organism evidence="2 3">
    <name type="scientific">Thermococcus nautili</name>
    <dbReference type="NCBI Taxonomy" id="195522"/>
    <lineage>
        <taxon>Archaea</taxon>
        <taxon>Methanobacteriati</taxon>
        <taxon>Methanobacteriota</taxon>
        <taxon>Thermococci</taxon>
        <taxon>Thermococcales</taxon>
        <taxon>Thermococcaceae</taxon>
        <taxon>Thermococcus</taxon>
    </lineage>
</organism>
<feature type="coiled-coil region" evidence="1">
    <location>
        <begin position="186"/>
        <end position="213"/>
    </location>
</feature>
<dbReference type="AlphaFoldDB" id="W8NSD9"/>
<sequence>MRKLLVVILTALLVGSLVPFALASGSENSTGTNEVPQEKVVAEKLIDNLKRLAEFTEAKVPENMTNSTYLALAEEHYNKALSEFQEGNYNASMVDALMAMHYYRLVLSEIRAPMKGAGANVEAQFRAQVERTRAYLRYAERLINVAGEKGLNVTEARELYNETLEAFKLVMEDVRSGNMTKARGDYEVALQKKAELDSALKELRLQMLHQNAEQVVERFLAKGERAIQLANRTLSENPNPELNETYTAFLELYTSVKTLADEGKWDEALNLIIEKRDVVKEFQMTLTRGRTMARGHFKWDGNFEKLKELRERIVRDGRELMKLKREGVDVSKAEVQLKSAMNEYKLGIRLLRTGQPEKAKEHFEAAVTLLKEVEAFINAHS</sequence>
<evidence type="ECO:0000256" key="1">
    <source>
        <dbReference type="SAM" id="Coils"/>
    </source>
</evidence>
<keyword evidence="3" id="KW-1185">Reference proteome</keyword>
<dbReference type="Proteomes" id="UP000019434">
    <property type="component" value="Chromosome"/>
</dbReference>